<keyword evidence="2" id="KW-1185">Reference proteome</keyword>
<gene>
    <name evidence="1" type="ORF">GCM10009757_28820</name>
</gene>
<evidence type="ECO:0000313" key="1">
    <source>
        <dbReference type="EMBL" id="GAA2053735.1"/>
    </source>
</evidence>
<name>A0ABN2V6S5_9ACTN</name>
<evidence type="ECO:0008006" key="3">
    <source>
        <dbReference type="Google" id="ProtNLM"/>
    </source>
</evidence>
<accession>A0ABN2V6S5</accession>
<comment type="caution">
    <text evidence="1">The sequence shown here is derived from an EMBL/GenBank/DDBJ whole genome shotgun (WGS) entry which is preliminary data.</text>
</comment>
<evidence type="ECO:0000313" key="2">
    <source>
        <dbReference type="Proteomes" id="UP001403094"/>
    </source>
</evidence>
<dbReference type="EMBL" id="BAAANQ010000005">
    <property type="protein sequence ID" value="GAA2053735.1"/>
    <property type="molecule type" value="Genomic_DNA"/>
</dbReference>
<proteinExistence type="predicted"/>
<sequence length="95" mass="10224">MFEAVVAGAAVAADVPAHAHRGALLSFRWRSVILLSRVERHKLLILVSGQLTPEGALYTKGAAVRWFPTGPRRLACAVVSQKSSSKETLPSTATW</sequence>
<protein>
    <recommendedName>
        <fullName evidence="3">Secreted protein</fullName>
    </recommendedName>
</protein>
<dbReference type="Proteomes" id="UP001403094">
    <property type="component" value="Unassembled WGS sequence"/>
</dbReference>
<organism evidence="1 2">
    <name type="scientific">Streptomyces cheonanensis</name>
    <dbReference type="NCBI Taxonomy" id="312720"/>
    <lineage>
        <taxon>Bacteria</taxon>
        <taxon>Bacillati</taxon>
        <taxon>Actinomycetota</taxon>
        <taxon>Actinomycetes</taxon>
        <taxon>Kitasatosporales</taxon>
        <taxon>Streptomycetaceae</taxon>
        <taxon>Streptomyces</taxon>
    </lineage>
</organism>
<reference evidence="1 2" key="1">
    <citation type="journal article" date="2019" name="Int. J. Syst. Evol. Microbiol.">
        <title>The Global Catalogue of Microorganisms (GCM) 10K type strain sequencing project: providing services to taxonomists for standard genome sequencing and annotation.</title>
        <authorList>
            <consortium name="The Broad Institute Genomics Platform"/>
            <consortium name="The Broad Institute Genome Sequencing Center for Infectious Disease"/>
            <person name="Wu L."/>
            <person name="Ma J."/>
        </authorList>
    </citation>
    <scope>NUCLEOTIDE SEQUENCE [LARGE SCALE GENOMIC DNA]</scope>
    <source>
        <strain evidence="1 2">JCM 14549</strain>
    </source>
</reference>